<evidence type="ECO:0000313" key="2">
    <source>
        <dbReference type="EMBL" id="OPJ69120.1"/>
    </source>
</evidence>
<protein>
    <submittedName>
        <fullName evidence="2">Uncharacterized protein</fullName>
    </submittedName>
</protein>
<reference evidence="2 3" key="1">
    <citation type="submission" date="2016-02" db="EMBL/GenBank/DDBJ databases">
        <title>Band-tailed pigeon sequencing and assembly.</title>
        <authorList>
            <person name="Soares A.E."/>
            <person name="Novak B.J."/>
            <person name="Rice E.S."/>
            <person name="O'Connell B."/>
            <person name="Chang D."/>
            <person name="Weber S."/>
            <person name="Shapiro B."/>
        </authorList>
    </citation>
    <scope>NUCLEOTIDE SEQUENCE [LARGE SCALE GENOMIC DNA]</scope>
    <source>
        <strain evidence="2">BTP2013</strain>
        <tissue evidence="2">Blood</tissue>
    </source>
</reference>
<feature type="region of interest" description="Disordered" evidence="1">
    <location>
        <begin position="1"/>
        <end position="88"/>
    </location>
</feature>
<name>A0A1V4JAM9_PATFA</name>
<comment type="caution">
    <text evidence="2">The sequence shown here is derived from an EMBL/GenBank/DDBJ whole genome shotgun (WGS) entry which is preliminary data.</text>
</comment>
<feature type="compositionally biased region" description="Polar residues" evidence="1">
    <location>
        <begin position="70"/>
        <end position="79"/>
    </location>
</feature>
<keyword evidence="3" id="KW-1185">Reference proteome</keyword>
<dbReference type="AlphaFoldDB" id="A0A1V4JAM9"/>
<feature type="compositionally biased region" description="Basic and acidic residues" evidence="1">
    <location>
        <begin position="30"/>
        <end position="44"/>
    </location>
</feature>
<dbReference type="Proteomes" id="UP000190648">
    <property type="component" value="Unassembled WGS sequence"/>
</dbReference>
<evidence type="ECO:0000256" key="1">
    <source>
        <dbReference type="SAM" id="MobiDB-lite"/>
    </source>
</evidence>
<proteinExistence type="predicted"/>
<accession>A0A1V4JAM9</accession>
<evidence type="ECO:0000313" key="3">
    <source>
        <dbReference type="Proteomes" id="UP000190648"/>
    </source>
</evidence>
<dbReference type="EMBL" id="LSYS01008390">
    <property type="protein sequence ID" value="OPJ69120.1"/>
    <property type="molecule type" value="Genomic_DNA"/>
</dbReference>
<gene>
    <name evidence="2" type="ORF">AV530_000394</name>
</gene>
<sequence length="88" mass="9843">MQLETDPGLREAELPRTPTGTTWAQEEVETPLKTRVEEPAEKPAGEAARTSRRLKNQVEEPAEEPARSLCVSSRGSLNPRTDMKGWKK</sequence>
<organism evidence="2 3">
    <name type="scientific">Patagioenas fasciata monilis</name>
    <dbReference type="NCBI Taxonomy" id="372326"/>
    <lineage>
        <taxon>Eukaryota</taxon>
        <taxon>Metazoa</taxon>
        <taxon>Chordata</taxon>
        <taxon>Craniata</taxon>
        <taxon>Vertebrata</taxon>
        <taxon>Euteleostomi</taxon>
        <taxon>Archelosauria</taxon>
        <taxon>Archosauria</taxon>
        <taxon>Dinosauria</taxon>
        <taxon>Saurischia</taxon>
        <taxon>Theropoda</taxon>
        <taxon>Coelurosauria</taxon>
        <taxon>Aves</taxon>
        <taxon>Neognathae</taxon>
        <taxon>Neoaves</taxon>
        <taxon>Columbimorphae</taxon>
        <taxon>Columbiformes</taxon>
        <taxon>Columbidae</taxon>
        <taxon>Patagioenas</taxon>
    </lineage>
</organism>